<dbReference type="GO" id="GO:0097176">
    <property type="term" value="P:epoxide metabolic process"/>
    <property type="evidence" value="ECO:0007669"/>
    <property type="project" value="TreeGrafter"/>
</dbReference>
<feature type="active site" description="Proton donor" evidence="4">
    <location>
        <position position="348"/>
    </location>
</feature>
<evidence type="ECO:0000256" key="2">
    <source>
        <dbReference type="ARBA" id="ARBA00022797"/>
    </source>
</evidence>
<evidence type="ECO:0000313" key="6">
    <source>
        <dbReference type="EMBL" id="PON21929.1"/>
    </source>
</evidence>
<comment type="caution">
    <text evidence="6">The sequence shown here is derived from an EMBL/GenBank/DDBJ whole genome shotgun (WGS) entry which is preliminary data.</text>
</comment>
<dbReference type="InterPro" id="IPR000639">
    <property type="entry name" value="Epox_hydrolase-like"/>
</dbReference>
<organism evidence="6 7">
    <name type="scientific">Trichoderma gamsii</name>
    <dbReference type="NCBI Taxonomy" id="398673"/>
    <lineage>
        <taxon>Eukaryota</taxon>
        <taxon>Fungi</taxon>
        <taxon>Dikarya</taxon>
        <taxon>Ascomycota</taxon>
        <taxon>Pezizomycotina</taxon>
        <taxon>Sordariomycetes</taxon>
        <taxon>Hypocreomycetidae</taxon>
        <taxon>Hypocreales</taxon>
        <taxon>Hypocreaceae</taxon>
        <taxon>Trichoderma</taxon>
    </lineage>
</organism>
<feature type="active site" description="Nucleophile" evidence="4">
    <location>
        <position position="215"/>
    </location>
</feature>
<name>A0A2P4ZCA4_9HYPO</name>
<dbReference type="SUPFAM" id="SSF53474">
    <property type="entry name" value="alpha/beta-Hydrolases"/>
    <property type="match status" value="1"/>
</dbReference>
<comment type="similarity">
    <text evidence="1">Belongs to the peptidase S33 family.</text>
</comment>
<dbReference type="InterPro" id="IPR016292">
    <property type="entry name" value="Epoxide_hydrolase"/>
</dbReference>
<dbReference type="RefSeq" id="XP_018656819.2">
    <property type="nucleotide sequence ID" value="XM_018809996.2"/>
</dbReference>
<gene>
    <name evidence="6" type="ORF">TGAM01_v209184</name>
</gene>
<dbReference type="Pfam" id="PF06441">
    <property type="entry name" value="EHN"/>
    <property type="match status" value="1"/>
</dbReference>
<keyword evidence="3" id="KW-0378">Hydrolase</keyword>
<evidence type="ECO:0000313" key="7">
    <source>
        <dbReference type="Proteomes" id="UP000054821"/>
    </source>
</evidence>
<dbReference type="InterPro" id="IPR010497">
    <property type="entry name" value="Epoxide_hydro_N"/>
</dbReference>
<evidence type="ECO:0000256" key="4">
    <source>
        <dbReference type="PIRSR" id="PIRSR001112-1"/>
    </source>
</evidence>
<dbReference type="STRING" id="398673.A0A2P4ZCA4"/>
<dbReference type="InterPro" id="IPR029058">
    <property type="entry name" value="AB_hydrolase_fold"/>
</dbReference>
<dbReference type="Gene3D" id="3.40.50.1820">
    <property type="entry name" value="alpha/beta hydrolase"/>
    <property type="match status" value="1"/>
</dbReference>
<keyword evidence="2" id="KW-0058">Aromatic hydrocarbons catabolism</keyword>
<accession>A0A2P4ZCA4</accession>
<evidence type="ECO:0000259" key="5">
    <source>
        <dbReference type="Pfam" id="PF06441"/>
    </source>
</evidence>
<dbReference type="PANTHER" id="PTHR21661">
    <property type="entry name" value="EPOXIDE HYDROLASE 1-RELATED"/>
    <property type="match status" value="1"/>
</dbReference>
<evidence type="ECO:0000256" key="1">
    <source>
        <dbReference type="ARBA" id="ARBA00010088"/>
    </source>
</evidence>
<dbReference type="PRINTS" id="PR00412">
    <property type="entry name" value="EPOXHYDRLASE"/>
</dbReference>
<dbReference type="GeneID" id="29990079"/>
<dbReference type="Proteomes" id="UP000054821">
    <property type="component" value="Unassembled WGS sequence"/>
</dbReference>
<dbReference type="EMBL" id="JPDN02000043">
    <property type="protein sequence ID" value="PON21929.1"/>
    <property type="molecule type" value="Genomic_DNA"/>
</dbReference>
<dbReference type="GO" id="GO:0004301">
    <property type="term" value="F:epoxide hydrolase activity"/>
    <property type="evidence" value="ECO:0007669"/>
    <property type="project" value="TreeGrafter"/>
</dbReference>
<proteinExistence type="inferred from homology"/>
<sequence>MYIGLYHLLVVEVSKMRSLLILSLCLAAVSNAVAVASLAPTSFKVDLSSGVPHMLDLIQKTTLPTTEDPAAVNSYNMTETTGLPLTTLASLQNEWINGFNWTAEEDAINKYDHFLSKIGTQTVHFIHQKSSYPNAIPIILLHGWPGSFLELTPLLDQLMLSNSSQSFHVVVPSLPGFGFSSPTPKDWTIADISTLFNNLMTQVLGYKTYALHGTDWGSGVSFDMYDSFNATVKAAHLNFLPFKSLTPAQLAAESFVLPSSAVAEEKRAMDFQAKGAIYFAEMATRPNTLGLALYDNPIGQLSWLAEKFILWSDPRRGTGPSTLTNNEILKHTSLYYLSKTFITASYIYEQNPTILSSAYPYRKAKTSSPLLFTDFPYNIQYWPKQVVASVGNLVYYNSVDFGGHFPALDNVAALAEDVRQIGKYYK</sequence>
<protein>
    <recommendedName>
        <fullName evidence="5">Epoxide hydrolase N-terminal domain-containing protein</fullName>
    </recommendedName>
</protein>
<feature type="domain" description="Epoxide hydrolase N-terminal" evidence="5">
    <location>
        <begin position="43"/>
        <end position="150"/>
    </location>
</feature>
<dbReference type="AlphaFoldDB" id="A0A2P4ZCA4"/>
<evidence type="ECO:0000256" key="3">
    <source>
        <dbReference type="ARBA" id="ARBA00022801"/>
    </source>
</evidence>
<feature type="active site" description="Proton acceptor" evidence="4">
    <location>
        <position position="404"/>
    </location>
</feature>
<dbReference type="PIRSF" id="PIRSF001112">
    <property type="entry name" value="Epoxide_hydrolase"/>
    <property type="match status" value="1"/>
</dbReference>
<keyword evidence="7" id="KW-1185">Reference proteome</keyword>
<reference evidence="6 7" key="1">
    <citation type="journal article" date="2016" name="Genome Announc.">
        <title>Draft Whole-Genome Sequence of Trichoderma gamsii T6085, a Promising Biocontrol Agent of Fusarium Head Blight on Wheat.</title>
        <authorList>
            <person name="Baroncelli R."/>
            <person name="Zapparata A."/>
            <person name="Piaggeschi G."/>
            <person name="Sarrocco S."/>
            <person name="Vannacci G."/>
        </authorList>
    </citation>
    <scope>NUCLEOTIDE SEQUENCE [LARGE SCALE GENOMIC DNA]</scope>
    <source>
        <strain evidence="6 7">T6085</strain>
    </source>
</reference>
<dbReference type="PANTHER" id="PTHR21661:SF35">
    <property type="entry name" value="EPOXIDE HYDROLASE"/>
    <property type="match status" value="1"/>
</dbReference>